<evidence type="ECO:0000313" key="2">
    <source>
        <dbReference type="EMBL" id="HGY95129.1"/>
    </source>
</evidence>
<keyword evidence="1" id="KW-0812">Transmembrane</keyword>
<accession>A0A7V5CU15</accession>
<keyword evidence="1" id="KW-0472">Membrane</keyword>
<protein>
    <submittedName>
        <fullName evidence="2">Uncharacterized protein</fullName>
    </submittedName>
</protein>
<sequence length="87" mass="8999">MAARTIPALAPRSVAKAATRVSHSKLTGLPARSHSVPQFTVPLEEQPAPFAPGESLGAMRGLAAVMVAYLVIAAVALGGILAWHVFQ</sequence>
<gene>
    <name evidence="2" type="ORF">ENW50_10680</name>
</gene>
<dbReference type="EMBL" id="DTKL01000067">
    <property type="protein sequence ID" value="HGY95129.1"/>
    <property type="molecule type" value="Genomic_DNA"/>
</dbReference>
<reference evidence="2" key="1">
    <citation type="journal article" date="2020" name="mSystems">
        <title>Genome- and Community-Level Interaction Insights into Carbon Utilization and Element Cycling Functions of Hydrothermarchaeota in Hydrothermal Sediment.</title>
        <authorList>
            <person name="Zhou Z."/>
            <person name="Liu Y."/>
            <person name="Xu W."/>
            <person name="Pan J."/>
            <person name="Luo Z.H."/>
            <person name="Li M."/>
        </authorList>
    </citation>
    <scope>NUCLEOTIDE SEQUENCE [LARGE SCALE GENOMIC DNA]</scope>
    <source>
        <strain evidence="2">SpSt-855</strain>
    </source>
</reference>
<dbReference type="AlphaFoldDB" id="A0A7V5CU15"/>
<keyword evidence="1" id="KW-1133">Transmembrane helix</keyword>
<feature type="transmembrane region" description="Helical" evidence="1">
    <location>
        <begin position="62"/>
        <end position="86"/>
    </location>
</feature>
<proteinExistence type="predicted"/>
<name>A0A7V5CU15_9BACT</name>
<evidence type="ECO:0000256" key="1">
    <source>
        <dbReference type="SAM" id="Phobius"/>
    </source>
</evidence>
<comment type="caution">
    <text evidence="2">The sequence shown here is derived from an EMBL/GenBank/DDBJ whole genome shotgun (WGS) entry which is preliminary data.</text>
</comment>
<organism evidence="2">
    <name type="scientific">Acidobacterium capsulatum</name>
    <dbReference type="NCBI Taxonomy" id="33075"/>
    <lineage>
        <taxon>Bacteria</taxon>
        <taxon>Pseudomonadati</taxon>
        <taxon>Acidobacteriota</taxon>
        <taxon>Terriglobia</taxon>
        <taxon>Terriglobales</taxon>
        <taxon>Acidobacteriaceae</taxon>
        <taxon>Acidobacterium</taxon>
    </lineage>
</organism>